<organism evidence="5 6">
    <name type="scientific">Mycobacterium persicum</name>
    <dbReference type="NCBI Taxonomy" id="1487726"/>
    <lineage>
        <taxon>Bacteria</taxon>
        <taxon>Bacillati</taxon>
        <taxon>Actinomycetota</taxon>
        <taxon>Actinomycetes</taxon>
        <taxon>Mycobacteriales</taxon>
        <taxon>Mycobacteriaceae</taxon>
        <taxon>Mycobacterium</taxon>
    </lineage>
</organism>
<dbReference type="RefSeq" id="WP_219859538.1">
    <property type="nucleotide sequence ID" value="NZ_MWQA01000001.1"/>
</dbReference>
<evidence type="ECO:0008006" key="7">
    <source>
        <dbReference type="Google" id="ProtNLM"/>
    </source>
</evidence>
<dbReference type="PANTHER" id="PTHR46766:SF1">
    <property type="entry name" value="GLUTAMINE-RICH PROTEIN 2"/>
    <property type="match status" value="1"/>
</dbReference>
<dbReference type="Pfam" id="PF12484">
    <property type="entry name" value="PPE-SVP"/>
    <property type="match status" value="1"/>
</dbReference>
<dbReference type="Proteomes" id="UP000192335">
    <property type="component" value="Unassembled WGS sequence"/>
</dbReference>
<dbReference type="SUPFAM" id="SSF140459">
    <property type="entry name" value="PE/PPE dimer-like"/>
    <property type="match status" value="1"/>
</dbReference>
<dbReference type="InterPro" id="IPR000030">
    <property type="entry name" value="PPE_dom"/>
</dbReference>
<dbReference type="GeneID" id="66600719"/>
<dbReference type="EMBL" id="MWQA01000001">
    <property type="protein sequence ID" value="ORC09412.1"/>
    <property type="molecule type" value="Genomic_DNA"/>
</dbReference>
<dbReference type="InterPro" id="IPR022171">
    <property type="entry name" value="PPE_C"/>
</dbReference>
<dbReference type="AlphaFoldDB" id="A0A8E2IUC7"/>
<dbReference type="FunFam" id="1.20.1260.20:FF:000001">
    <property type="entry name" value="PPE family protein PPE41"/>
    <property type="match status" value="1"/>
</dbReference>
<feature type="region of interest" description="Disordered" evidence="2">
    <location>
        <begin position="271"/>
        <end position="307"/>
    </location>
</feature>
<proteinExistence type="inferred from homology"/>
<evidence type="ECO:0000259" key="4">
    <source>
        <dbReference type="Pfam" id="PF12484"/>
    </source>
</evidence>
<sequence>MDFGSLPPEVNSSRMYAGPGSGPMVAAATSWDTLAAELRSMSTVYQAVISALTSQGWQGSASAAVLGAVEPYIAWLSATSAQAEQTAAQARAAAAAYETAFMLTVPPPVIAANRAQLATLVATNFFGQNTAAIAATEAQYGEMWAQDATAMYGYAGSSATAAKVTPFTAPPPTTNPAGLAGQAGGVTHAASMAAGSHPQLLSSMPAALQGLASPTAPAPSSPSPLSMLKMLETAVSIAVSGTAAALTATAIPVVLTNVGFVSTNIGLTSQSVQQKEQQQRQQSQPPPGSTSASESRLVSGGSAASNSAAGMGRAKVVGALSVPPSWTTAAPVRLLAAALRDAGLSAAPAAWVPDLPGGPALPIAGMAGAGLGGAAGGSLAAAARGDKSGGRNDYRSAIAATLGLPAERAGDAAAPDFTAGSAGNQDPESVILTGFEREIVALARRYTEGHRP</sequence>
<gene>
    <name evidence="5" type="ORF">B4U45_25240</name>
</gene>
<dbReference type="Gene3D" id="1.20.1260.20">
    <property type="entry name" value="PPE superfamily"/>
    <property type="match status" value="1"/>
</dbReference>
<dbReference type="GO" id="GO:0052572">
    <property type="term" value="P:response to host immune response"/>
    <property type="evidence" value="ECO:0007669"/>
    <property type="project" value="TreeGrafter"/>
</dbReference>
<comment type="caution">
    <text evidence="5">The sequence shown here is derived from an EMBL/GenBank/DDBJ whole genome shotgun (WGS) entry which is preliminary data.</text>
</comment>
<evidence type="ECO:0000259" key="3">
    <source>
        <dbReference type="Pfam" id="PF00823"/>
    </source>
</evidence>
<reference evidence="5 6" key="1">
    <citation type="submission" date="2017-02" db="EMBL/GenBank/DDBJ databases">
        <title>Mycobacterium kansasii genomes.</title>
        <authorList>
            <person name="Borowka P."/>
            <person name="Strapagiel D."/>
            <person name="Marciniak B."/>
            <person name="Lach J."/>
            <person name="Bakula Z."/>
            <person name="Van Ingen J."/>
            <person name="Safianowska A."/>
            <person name="Brzostek A."/>
            <person name="Dziadek J."/>
            <person name="Jagielski T."/>
        </authorList>
    </citation>
    <scope>NUCLEOTIDE SEQUENCE [LARGE SCALE GENOMIC DNA]</scope>
    <source>
        <strain evidence="5 6">12MK</strain>
    </source>
</reference>
<protein>
    <recommendedName>
        <fullName evidence="7">PPE family protein</fullName>
    </recommendedName>
</protein>
<evidence type="ECO:0000256" key="2">
    <source>
        <dbReference type="SAM" id="MobiDB-lite"/>
    </source>
</evidence>
<evidence type="ECO:0000313" key="5">
    <source>
        <dbReference type="EMBL" id="ORC09412.1"/>
    </source>
</evidence>
<name>A0A8E2IUC7_9MYCO</name>
<accession>A0A8E2IUC7</accession>
<feature type="domain" description="PPE family C-terminal" evidence="4">
    <location>
        <begin position="308"/>
        <end position="381"/>
    </location>
</feature>
<dbReference type="InterPro" id="IPR038332">
    <property type="entry name" value="PPE_sf"/>
</dbReference>
<dbReference type="Pfam" id="PF00823">
    <property type="entry name" value="PPE"/>
    <property type="match status" value="1"/>
</dbReference>
<dbReference type="PANTHER" id="PTHR46766">
    <property type="entry name" value="GLUTAMINE-RICH PROTEIN 2"/>
    <property type="match status" value="1"/>
</dbReference>
<evidence type="ECO:0000256" key="1">
    <source>
        <dbReference type="ARBA" id="ARBA00010652"/>
    </source>
</evidence>
<feature type="domain" description="PPE" evidence="3">
    <location>
        <begin position="2"/>
        <end position="165"/>
    </location>
</feature>
<comment type="similarity">
    <text evidence="1">Belongs to the mycobacterial PPE family.</text>
</comment>
<evidence type="ECO:0000313" key="6">
    <source>
        <dbReference type="Proteomes" id="UP000192335"/>
    </source>
</evidence>